<dbReference type="PROSITE" id="PS51263">
    <property type="entry name" value="ADF_H"/>
    <property type="match status" value="1"/>
</dbReference>
<dbReference type="Pfam" id="PF00241">
    <property type="entry name" value="Cofilin_ADF"/>
    <property type="match status" value="1"/>
</dbReference>
<accession>A0ABN8MJM0</accession>
<dbReference type="InterPro" id="IPR029006">
    <property type="entry name" value="ADF-H/Gelsolin-like_dom_sf"/>
</dbReference>
<feature type="non-terminal residue" evidence="4">
    <location>
        <position position="1"/>
    </location>
</feature>
<evidence type="ECO:0000256" key="2">
    <source>
        <dbReference type="ARBA" id="ARBA00023203"/>
    </source>
</evidence>
<dbReference type="InterPro" id="IPR002108">
    <property type="entry name" value="ADF-H"/>
</dbReference>
<reference evidence="4 5" key="1">
    <citation type="submission" date="2022-05" db="EMBL/GenBank/DDBJ databases">
        <authorList>
            <consortium name="Genoscope - CEA"/>
            <person name="William W."/>
        </authorList>
    </citation>
    <scope>NUCLEOTIDE SEQUENCE [LARGE SCALE GENOMIC DNA]</scope>
</reference>
<comment type="caution">
    <text evidence="4">The sequence shown here is derived from an EMBL/GenBank/DDBJ whole genome shotgun (WGS) entry which is preliminary data.</text>
</comment>
<evidence type="ECO:0000313" key="4">
    <source>
        <dbReference type="EMBL" id="CAH3027429.1"/>
    </source>
</evidence>
<dbReference type="Proteomes" id="UP001159427">
    <property type="component" value="Unassembled WGS sequence"/>
</dbReference>
<evidence type="ECO:0000256" key="1">
    <source>
        <dbReference type="ARBA" id="ARBA00006844"/>
    </source>
</evidence>
<dbReference type="Gene3D" id="3.40.20.10">
    <property type="entry name" value="Severin"/>
    <property type="match status" value="1"/>
</dbReference>
<dbReference type="InterPro" id="IPR017904">
    <property type="entry name" value="ADF/Cofilin"/>
</dbReference>
<comment type="similarity">
    <text evidence="1">Belongs to the actin-binding proteins ADF family.</text>
</comment>
<name>A0ABN8MJM0_9CNID</name>
<dbReference type="PANTHER" id="PTHR11913">
    <property type="entry name" value="COFILIN-RELATED"/>
    <property type="match status" value="1"/>
</dbReference>
<keyword evidence="5" id="KW-1185">Reference proteome</keyword>
<evidence type="ECO:0000313" key="5">
    <source>
        <dbReference type="Proteomes" id="UP001159427"/>
    </source>
</evidence>
<keyword evidence="2" id="KW-0009">Actin-binding</keyword>
<evidence type="ECO:0000259" key="3">
    <source>
        <dbReference type="PROSITE" id="PS51263"/>
    </source>
</evidence>
<feature type="domain" description="ADF-H" evidence="3">
    <location>
        <begin position="17"/>
        <end position="107"/>
    </location>
</feature>
<sequence>IIKAIFFYLRKQNSMSGVQVDAKINGLFNDMKMRSKHKFAFFKIEGKKKIVADVCGDPCKTETKEEDEEQFNRMKEQLSNEPRYILYDFGFMKKDGRRVNKLAFIFW</sequence>
<proteinExistence type="inferred from homology"/>
<dbReference type="SUPFAM" id="SSF55753">
    <property type="entry name" value="Actin depolymerizing proteins"/>
    <property type="match status" value="1"/>
</dbReference>
<dbReference type="EMBL" id="CALNXI010000452">
    <property type="protein sequence ID" value="CAH3027429.1"/>
    <property type="molecule type" value="Genomic_DNA"/>
</dbReference>
<protein>
    <recommendedName>
        <fullName evidence="3">ADF-H domain-containing protein</fullName>
    </recommendedName>
</protein>
<gene>
    <name evidence="4" type="ORF">PEVE_00031552</name>
</gene>
<organism evidence="4 5">
    <name type="scientific">Porites evermanni</name>
    <dbReference type="NCBI Taxonomy" id="104178"/>
    <lineage>
        <taxon>Eukaryota</taxon>
        <taxon>Metazoa</taxon>
        <taxon>Cnidaria</taxon>
        <taxon>Anthozoa</taxon>
        <taxon>Hexacorallia</taxon>
        <taxon>Scleractinia</taxon>
        <taxon>Fungiina</taxon>
        <taxon>Poritidae</taxon>
        <taxon>Porites</taxon>
    </lineage>
</organism>